<dbReference type="InterPro" id="IPR043128">
    <property type="entry name" value="Rev_trsase/Diguanyl_cyclase"/>
</dbReference>
<organism evidence="4 5">
    <name type="scientific">candidate division TA06 bacterium ADurb.Bin417</name>
    <dbReference type="NCBI Taxonomy" id="1852828"/>
    <lineage>
        <taxon>Bacteria</taxon>
        <taxon>Bacteria division TA06</taxon>
    </lineage>
</organism>
<reference evidence="4 5" key="1">
    <citation type="submission" date="2017-02" db="EMBL/GenBank/DDBJ databases">
        <title>Delving into the versatile metabolic prowess of the omnipresent phylum Bacteroidetes.</title>
        <authorList>
            <person name="Nobu M.K."/>
            <person name="Mei R."/>
            <person name="Narihiro T."/>
            <person name="Kuroda K."/>
            <person name="Liu W.-T."/>
        </authorList>
    </citation>
    <scope>NUCLEOTIDE SEQUENCE [LARGE SCALE GENOMIC DNA]</scope>
    <source>
        <strain evidence="4">ADurb.Bin417</strain>
    </source>
</reference>
<dbReference type="InterPro" id="IPR000160">
    <property type="entry name" value="GGDEF_dom"/>
</dbReference>
<dbReference type="EMBL" id="MWAK01000031">
    <property type="protein sequence ID" value="OPZ93302.1"/>
    <property type="molecule type" value="Genomic_DNA"/>
</dbReference>
<proteinExistence type="predicted"/>
<dbReference type="PANTHER" id="PTHR45138">
    <property type="entry name" value="REGULATORY COMPONENTS OF SENSORY TRANSDUCTION SYSTEM"/>
    <property type="match status" value="1"/>
</dbReference>
<evidence type="ECO:0000259" key="3">
    <source>
        <dbReference type="PROSITE" id="PS50887"/>
    </source>
</evidence>
<comment type="caution">
    <text evidence="4">The sequence shown here is derived from an EMBL/GenBank/DDBJ whole genome shotgun (WGS) entry which is preliminary data.</text>
</comment>
<evidence type="ECO:0000313" key="4">
    <source>
        <dbReference type="EMBL" id="OPZ93302.1"/>
    </source>
</evidence>
<evidence type="ECO:0000256" key="2">
    <source>
        <dbReference type="SAM" id="Phobius"/>
    </source>
</evidence>
<feature type="domain" description="GGDEF" evidence="3">
    <location>
        <begin position="274"/>
        <end position="407"/>
    </location>
</feature>
<sequence length="417" mass="47084">MKEEKPVHRLPFYYSFAKFFSIIVVESVVILILAWTFPLETLGFLVKVLFPFLFFIALFLIMYFLVLEHEAVKLLRAERRLERANQDFKILLKSHDRIFRRLDSDPILKSGVAGLARLVPLRRAFLLVKGDDDSWQVVSRYHVTREDAETVTGFLLSGQGPDLRGAGPENDGRERLEDGVKERPAGWQQLQLVPILNKSGGRFGFFVVDSEHLVHKFEAVELLVKGVEGAIENALLHQRLKNLAIVDSLTNLYNHRYFHERLHEELNRAKRFSMPLTLMISDIDDFKQYVDINGHSMADRTLKEIGGLVKENLRAIDIVARYGGDEFSYLLPQTRAAGARVVAAKVKDACQAYEFTARAGHFHLTLSFGLAGCPDDGLDAEELLEKADRALFLAKSRGKNAICLWEEAGTSTASPGA</sequence>
<keyword evidence="2" id="KW-1133">Transmembrane helix</keyword>
<dbReference type="SUPFAM" id="SSF55073">
    <property type="entry name" value="Nucleotide cyclase"/>
    <property type="match status" value="1"/>
</dbReference>
<keyword evidence="2" id="KW-0472">Membrane</keyword>
<dbReference type="Proteomes" id="UP000485484">
    <property type="component" value="Unassembled WGS sequence"/>
</dbReference>
<feature type="coiled-coil region" evidence="1">
    <location>
        <begin position="67"/>
        <end position="94"/>
    </location>
</feature>
<dbReference type="SMART" id="SM00267">
    <property type="entry name" value="GGDEF"/>
    <property type="match status" value="1"/>
</dbReference>
<dbReference type="AlphaFoldDB" id="A0A1V5MJM9"/>
<name>A0A1V5MJM9_UNCT6</name>
<protein>
    <submittedName>
        <fullName evidence="4">Response regulator PleD</fullName>
    </submittedName>
</protein>
<dbReference type="InterPro" id="IPR050469">
    <property type="entry name" value="Diguanylate_Cyclase"/>
</dbReference>
<dbReference type="GO" id="GO:0052621">
    <property type="term" value="F:diguanylate cyclase activity"/>
    <property type="evidence" value="ECO:0007669"/>
    <property type="project" value="TreeGrafter"/>
</dbReference>
<dbReference type="Gene3D" id="3.30.70.270">
    <property type="match status" value="1"/>
</dbReference>
<dbReference type="NCBIfam" id="TIGR00254">
    <property type="entry name" value="GGDEF"/>
    <property type="match status" value="1"/>
</dbReference>
<feature type="transmembrane region" description="Helical" evidence="2">
    <location>
        <begin position="44"/>
        <end position="66"/>
    </location>
</feature>
<gene>
    <name evidence="4" type="primary">pleD</name>
    <name evidence="4" type="ORF">BWY73_00387</name>
</gene>
<accession>A0A1V5MJM9</accession>
<dbReference type="InterPro" id="IPR029787">
    <property type="entry name" value="Nucleotide_cyclase"/>
</dbReference>
<keyword evidence="1" id="KW-0175">Coiled coil</keyword>
<dbReference type="PANTHER" id="PTHR45138:SF9">
    <property type="entry name" value="DIGUANYLATE CYCLASE DGCM-RELATED"/>
    <property type="match status" value="1"/>
</dbReference>
<evidence type="ECO:0000313" key="5">
    <source>
        <dbReference type="Proteomes" id="UP000485484"/>
    </source>
</evidence>
<dbReference type="Pfam" id="PF00990">
    <property type="entry name" value="GGDEF"/>
    <property type="match status" value="1"/>
</dbReference>
<evidence type="ECO:0000256" key="1">
    <source>
        <dbReference type="SAM" id="Coils"/>
    </source>
</evidence>
<dbReference type="PROSITE" id="PS50887">
    <property type="entry name" value="GGDEF"/>
    <property type="match status" value="1"/>
</dbReference>
<keyword evidence="2" id="KW-0812">Transmembrane</keyword>
<dbReference type="CDD" id="cd01949">
    <property type="entry name" value="GGDEF"/>
    <property type="match status" value="1"/>
</dbReference>
<dbReference type="FunFam" id="3.30.70.270:FF:000001">
    <property type="entry name" value="Diguanylate cyclase domain protein"/>
    <property type="match status" value="1"/>
</dbReference>
<feature type="transmembrane region" description="Helical" evidence="2">
    <location>
        <begin position="12"/>
        <end position="38"/>
    </location>
</feature>